<comment type="caution">
    <text evidence="2">The sequence shown here is derived from an EMBL/GenBank/DDBJ whole genome shotgun (WGS) entry which is preliminary data.</text>
</comment>
<dbReference type="InterPro" id="IPR019965">
    <property type="entry name" value="PPOX_F420-dep_Rv2061_put"/>
</dbReference>
<dbReference type="Gene3D" id="2.30.110.10">
    <property type="entry name" value="Electron Transport, Fmn-binding Protein, Chain A"/>
    <property type="match status" value="1"/>
</dbReference>
<proteinExistence type="predicted"/>
<dbReference type="Proteomes" id="UP000295554">
    <property type="component" value="Unassembled WGS sequence"/>
</dbReference>
<evidence type="ECO:0000256" key="1">
    <source>
        <dbReference type="ARBA" id="ARBA00023002"/>
    </source>
</evidence>
<dbReference type="NCBIfam" id="TIGR03666">
    <property type="entry name" value="Rv2061_F420"/>
    <property type="match status" value="1"/>
</dbReference>
<dbReference type="InterPro" id="IPR052019">
    <property type="entry name" value="F420H2_bilvrd_red/Heme_oxyg"/>
</dbReference>
<dbReference type="GO" id="GO:0070967">
    <property type="term" value="F:coenzyme F420 binding"/>
    <property type="evidence" value="ECO:0007669"/>
    <property type="project" value="TreeGrafter"/>
</dbReference>
<organism evidence="2 3">
    <name type="scientific">Seongchinamella unica</name>
    <dbReference type="NCBI Taxonomy" id="2547392"/>
    <lineage>
        <taxon>Bacteria</taxon>
        <taxon>Pseudomonadati</taxon>
        <taxon>Pseudomonadota</taxon>
        <taxon>Gammaproteobacteria</taxon>
        <taxon>Cellvibrionales</taxon>
        <taxon>Halieaceae</taxon>
        <taxon>Seongchinamella</taxon>
    </lineage>
</organism>
<reference evidence="2 3" key="1">
    <citation type="submission" date="2019-03" db="EMBL/GenBank/DDBJ databases">
        <title>Seongchinamella monodicae gen. nov., sp. nov., a novel member of the Gammaproteobacteria isolated from a tidal mudflat of beach.</title>
        <authorList>
            <person name="Yang H.G."/>
            <person name="Kang J.W."/>
            <person name="Lee S.D."/>
        </authorList>
    </citation>
    <scope>NUCLEOTIDE SEQUENCE [LARGE SCALE GENOMIC DNA]</scope>
    <source>
        <strain evidence="2 3">GH4-78</strain>
    </source>
</reference>
<dbReference type="EMBL" id="SMSE01000003">
    <property type="protein sequence ID" value="TDG12930.1"/>
    <property type="molecule type" value="Genomic_DNA"/>
</dbReference>
<dbReference type="InterPro" id="IPR012349">
    <property type="entry name" value="Split_barrel_FMN-bd"/>
</dbReference>
<dbReference type="EC" id="1.-.-.-" evidence="2"/>
<gene>
    <name evidence="2" type="ORF">E2F43_15360</name>
</gene>
<dbReference type="SUPFAM" id="SSF50475">
    <property type="entry name" value="FMN-binding split barrel"/>
    <property type="match status" value="1"/>
</dbReference>
<dbReference type="PANTHER" id="PTHR35176:SF11">
    <property type="entry name" value="PYRIDOXAMINE 5'-PHOSPHATE OXIDASE FAMILY PROTEIN"/>
    <property type="match status" value="1"/>
</dbReference>
<dbReference type="GO" id="GO:0005829">
    <property type="term" value="C:cytosol"/>
    <property type="evidence" value="ECO:0007669"/>
    <property type="project" value="TreeGrafter"/>
</dbReference>
<dbReference type="PANTHER" id="PTHR35176">
    <property type="entry name" value="HEME OXYGENASE HI_0854-RELATED"/>
    <property type="match status" value="1"/>
</dbReference>
<dbReference type="GO" id="GO:0016627">
    <property type="term" value="F:oxidoreductase activity, acting on the CH-CH group of donors"/>
    <property type="evidence" value="ECO:0007669"/>
    <property type="project" value="TreeGrafter"/>
</dbReference>
<name>A0A4R5LQV4_9GAMM</name>
<keyword evidence="1 2" id="KW-0560">Oxidoreductase</keyword>
<sequence length="127" mass="14166">MKAQQIKDFEAGDYMSLATRKKSGEWVATPVWFAPLAGSYYVFSAGHAGKVKRLRNFSDARIARCTVTGRITGETFEADAFVLEGKDEATALKALHLKYGLKMKITDIFSALSGKKQQRAYIRVDPR</sequence>
<dbReference type="RefSeq" id="WP_133214185.1">
    <property type="nucleotide sequence ID" value="NZ_SMSE01000003.1"/>
</dbReference>
<keyword evidence="3" id="KW-1185">Reference proteome</keyword>
<dbReference type="AlphaFoldDB" id="A0A4R5LQV4"/>
<evidence type="ECO:0000313" key="2">
    <source>
        <dbReference type="EMBL" id="TDG12930.1"/>
    </source>
</evidence>
<protein>
    <submittedName>
        <fullName evidence="2">PPOX class F420-dependent oxidoreductase</fullName>
        <ecNumber evidence="2">1.-.-.-</ecNumber>
    </submittedName>
</protein>
<dbReference type="OrthoDB" id="5738083at2"/>
<evidence type="ECO:0000313" key="3">
    <source>
        <dbReference type="Proteomes" id="UP000295554"/>
    </source>
</evidence>
<accession>A0A4R5LQV4</accession>